<dbReference type="AlphaFoldDB" id="A0A146KLE8"/>
<dbReference type="InterPro" id="IPR011009">
    <property type="entry name" value="Kinase-like_dom_sf"/>
</dbReference>
<gene>
    <name evidence="2" type="ORF">TPC1_10792</name>
</gene>
<feature type="domain" description="FATC" evidence="1">
    <location>
        <begin position="188"/>
        <end position="220"/>
    </location>
</feature>
<keyword evidence="2" id="KW-0418">Kinase</keyword>
<dbReference type="SUPFAM" id="SSF56112">
    <property type="entry name" value="Protein kinase-like (PK-like)"/>
    <property type="match status" value="1"/>
</dbReference>
<dbReference type="InterPro" id="IPR003152">
    <property type="entry name" value="FATC_dom"/>
</dbReference>
<dbReference type="Gene3D" id="1.10.1070.11">
    <property type="entry name" value="Phosphatidylinositol 3-/4-kinase, catalytic domain"/>
    <property type="match status" value="1"/>
</dbReference>
<organism evidence="2">
    <name type="scientific">Trepomonas sp. PC1</name>
    <dbReference type="NCBI Taxonomy" id="1076344"/>
    <lineage>
        <taxon>Eukaryota</taxon>
        <taxon>Metamonada</taxon>
        <taxon>Diplomonadida</taxon>
        <taxon>Hexamitidae</taxon>
        <taxon>Hexamitinae</taxon>
        <taxon>Trepomonas</taxon>
    </lineage>
</organism>
<dbReference type="PROSITE" id="PS51190">
    <property type="entry name" value="FATC"/>
    <property type="match status" value="1"/>
</dbReference>
<dbReference type="Pfam" id="PF00454">
    <property type="entry name" value="PI3_PI4_kinase"/>
    <property type="match status" value="1"/>
</dbReference>
<reference evidence="2" key="1">
    <citation type="submission" date="2015-07" db="EMBL/GenBank/DDBJ databases">
        <title>Adaptation to a free-living lifestyle via gene acquisitions in the diplomonad Trepomonas sp. PC1.</title>
        <authorList>
            <person name="Xu F."/>
            <person name="Jerlstrom-Hultqvist J."/>
            <person name="Kolisko M."/>
            <person name="Simpson A.G.B."/>
            <person name="Roger A.J."/>
            <person name="Svard S.G."/>
            <person name="Andersson J.O."/>
        </authorList>
    </citation>
    <scope>NUCLEOTIDE SEQUENCE</scope>
    <source>
        <strain evidence="2">PC1</strain>
    </source>
</reference>
<evidence type="ECO:0000313" key="2">
    <source>
        <dbReference type="EMBL" id="JAP96019.1"/>
    </source>
</evidence>
<protein>
    <submittedName>
        <fullName evidence="2">Kinase, PIK</fullName>
    </submittedName>
</protein>
<dbReference type="InterPro" id="IPR000403">
    <property type="entry name" value="PI3/4_kinase_cat_dom"/>
</dbReference>
<keyword evidence="2" id="KW-0808">Transferase</keyword>
<dbReference type="GO" id="GO:0016301">
    <property type="term" value="F:kinase activity"/>
    <property type="evidence" value="ECO:0007669"/>
    <property type="project" value="UniProtKB-KW"/>
</dbReference>
<evidence type="ECO:0000259" key="1">
    <source>
        <dbReference type="PROSITE" id="PS51190"/>
    </source>
</evidence>
<name>A0A146KLE8_9EUKA</name>
<proteinExistence type="predicted"/>
<dbReference type="InterPro" id="IPR036940">
    <property type="entry name" value="PI3/4_kinase_cat_sf"/>
</dbReference>
<dbReference type="EMBL" id="GDID01000587">
    <property type="protein sequence ID" value="JAP96019.1"/>
    <property type="molecule type" value="Transcribed_RNA"/>
</dbReference>
<accession>A0A146KLE8</accession>
<sequence length="220" mass="26451">MIEYAEFIDVFQILQRYQTEMFKEIIRKMPNLQNQLQPHQVLSTLYAQNAKQNKWPSSQIQQLLQHQYLQQEMYQNYTQYSQFLMSLALNSMFQAVCGLNDRHLENITILQNQVLNIDVEKSFFQGLLGSQPELVPFRMTKLFQMCFSSKQQIVWLIQIVQKLIFNEEIKKMIEENFQNQALRDYMFRVMEDEEQILSLVEMATNLQILDKMWCGFMAWM</sequence>